<evidence type="ECO:0000313" key="3">
    <source>
        <dbReference type="EMBL" id="SAL83628.1"/>
    </source>
</evidence>
<evidence type="ECO:0000259" key="2">
    <source>
        <dbReference type="PROSITE" id="PS50110"/>
    </source>
</evidence>
<dbReference type="AlphaFoldDB" id="A0A158KR61"/>
<protein>
    <submittedName>
        <fullName evidence="3">Response regulator</fullName>
    </submittedName>
</protein>
<keyword evidence="1" id="KW-0597">Phosphoprotein</keyword>
<dbReference type="GO" id="GO:0000160">
    <property type="term" value="P:phosphorelay signal transduction system"/>
    <property type="evidence" value="ECO:0007669"/>
    <property type="project" value="InterPro"/>
</dbReference>
<evidence type="ECO:0000256" key="1">
    <source>
        <dbReference type="PROSITE-ProRule" id="PRU00169"/>
    </source>
</evidence>
<dbReference type="InterPro" id="IPR011006">
    <property type="entry name" value="CheY-like_superfamily"/>
</dbReference>
<name>A0A158KR61_9BURK</name>
<dbReference type="EMBL" id="FCOL02000101">
    <property type="protein sequence ID" value="SAL83628.1"/>
    <property type="molecule type" value="Genomic_DNA"/>
</dbReference>
<sequence length="70" mass="7896">MDISIPDLNGFEATLALRRDLRTGNTIILAYTALDEADILRHLHHQMFDGYCQKGQSPDALIALIEHFTN</sequence>
<proteinExistence type="predicted"/>
<dbReference type="PROSITE" id="PS50110">
    <property type="entry name" value="RESPONSE_REGULATORY"/>
    <property type="match status" value="1"/>
</dbReference>
<organism evidence="3 4">
    <name type="scientific">Caballeronia terrestris</name>
    <dbReference type="NCBI Taxonomy" id="1226301"/>
    <lineage>
        <taxon>Bacteria</taxon>
        <taxon>Pseudomonadati</taxon>
        <taxon>Pseudomonadota</taxon>
        <taxon>Betaproteobacteria</taxon>
        <taxon>Burkholderiales</taxon>
        <taxon>Burkholderiaceae</taxon>
        <taxon>Caballeronia</taxon>
    </lineage>
</organism>
<feature type="modified residue" description="4-aspartylphosphate" evidence="1">
    <location>
        <position position="2"/>
    </location>
</feature>
<feature type="domain" description="Response regulatory" evidence="2">
    <location>
        <begin position="1"/>
        <end position="69"/>
    </location>
</feature>
<comment type="caution">
    <text evidence="3">The sequence shown here is derived from an EMBL/GenBank/DDBJ whole genome shotgun (WGS) entry which is preliminary data.</text>
</comment>
<dbReference type="SUPFAM" id="SSF52172">
    <property type="entry name" value="CheY-like"/>
    <property type="match status" value="1"/>
</dbReference>
<gene>
    <name evidence="3" type="ORF">AWB67_06459</name>
</gene>
<accession>A0A158KR61</accession>
<dbReference type="Proteomes" id="UP000054925">
    <property type="component" value="Unassembled WGS sequence"/>
</dbReference>
<evidence type="ECO:0000313" key="4">
    <source>
        <dbReference type="Proteomes" id="UP000054925"/>
    </source>
</evidence>
<keyword evidence="4" id="KW-1185">Reference proteome</keyword>
<reference evidence="3" key="1">
    <citation type="submission" date="2016-01" db="EMBL/GenBank/DDBJ databases">
        <authorList>
            <person name="Peeters C."/>
        </authorList>
    </citation>
    <scope>NUCLEOTIDE SEQUENCE [LARGE SCALE GENOMIC DNA]</scope>
    <source>
        <strain evidence="3">LMG 22937</strain>
    </source>
</reference>
<dbReference type="Gene3D" id="3.40.50.2300">
    <property type="match status" value="1"/>
</dbReference>
<dbReference type="InterPro" id="IPR001789">
    <property type="entry name" value="Sig_transdc_resp-reg_receiver"/>
</dbReference>